<keyword evidence="4" id="KW-1185">Reference proteome</keyword>
<dbReference type="InterPro" id="IPR050194">
    <property type="entry name" value="Glycosyltransferase_grp1"/>
</dbReference>
<dbReference type="HOGENOM" id="CLU_009583_2_0_10"/>
<evidence type="ECO:0000313" key="3">
    <source>
        <dbReference type="EMBL" id="ADQ79683.1"/>
    </source>
</evidence>
<protein>
    <submittedName>
        <fullName evidence="3">Glycosyl transferase group 1</fullName>
    </submittedName>
</protein>
<dbReference type="InterPro" id="IPR028098">
    <property type="entry name" value="Glyco_trans_4-like_N"/>
</dbReference>
<dbReference type="CAZy" id="GT4">
    <property type="family name" value="Glycosyltransferase Family 4"/>
</dbReference>
<dbReference type="PANTHER" id="PTHR45947">
    <property type="entry name" value="SULFOQUINOVOSYL TRANSFERASE SQD2"/>
    <property type="match status" value="1"/>
</dbReference>
<reference evidence="3 4" key="2">
    <citation type="journal article" date="2011" name="Stand. Genomic Sci.">
        <title>Complete genome sequence of Paludibacter propionicigenes type strain (WB4).</title>
        <authorList>
            <person name="Gronow S."/>
            <person name="Munk C."/>
            <person name="Lapidus A."/>
            <person name="Nolan M."/>
            <person name="Lucas S."/>
            <person name="Hammon N."/>
            <person name="Deshpande S."/>
            <person name="Cheng J.F."/>
            <person name="Tapia R."/>
            <person name="Han C."/>
            <person name="Goodwin L."/>
            <person name="Pitluck S."/>
            <person name="Liolios K."/>
            <person name="Ivanova N."/>
            <person name="Mavromatis K."/>
            <person name="Mikhailova N."/>
            <person name="Pati A."/>
            <person name="Chen A."/>
            <person name="Palaniappan K."/>
            <person name="Land M."/>
            <person name="Hauser L."/>
            <person name="Chang Y.J."/>
            <person name="Jeffries C.D."/>
            <person name="Brambilla E."/>
            <person name="Rohde M."/>
            <person name="Goker M."/>
            <person name="Detter J.C."/>
            <person name="Woyke T."/>
            <person name="Bristow J."/>
            <person name="Eisen J.A."/>
            <person name="Markowitz V."/>
            <person name="Hugenholtz P."/>
            <person name="Kyrpides N.C."/>
            <person name="Klenk H.P."/>
        </authorList>
    </citation>
    <scope>NUCLEOTIDE SEQUENCE [LARGE SCALE GENOMIC DNA]</scope>
    <source>
        <strain evidence="4">DSM 17365 / JCM 13257 / WB4</strain>
    </source>
</reference>
<dbReference type="Pfam" id="PF00534">
    <property type="entry name" value="Glycos_transf_1"/>
    <property type="match status" value="1"/>
</dbReference>
<accession>E4T4N9</accession>
<evidence type="ECO:0000259" key="1">
    <source>
        <dbReference type="Pfam" id="PF00534"/>
    </source>
</evidence>
<reference key="1">
    <citation type="submission" date="2010-11" db="EMBL/GenBank/DDBJ databases">
        <title>The complete genome of Paludibacter propionicigenes DSM 17365.</title>
        <authorList>
            <consortium name="US DOE Joint Genome Institute (JGI-PGF)"/>
            <person name="Lucas S."/>
            <person name="Copeland A."/>
            <person name="Lapidus A."/>
            <person name="Bruce D."/>
            <person name="Goodwin L."/>
            <person name="Pitluck S."/>
            <person name="Kyrpides N."/>
            <person name="Mavromatis K."/>
            <person name="Ivanova N."/>
            <person name="Munk A.C."/>
            <person name="Brettin T."/>
            <person name="Detter J.C."/>
            <person name="Han C."/>
            <person name="Tapia R."/>
            <person name="Land M."/>
            <person name="Hauser L."/>
            <person name="Markowitz V."/>
            <person name="Cheng J.-F."/>
            <person name="Hugenholtz P."/>
            <person name="Woyke T."/>
            <person name="Wu D."/>
            <person name="Gronow S."/>
            <person name="Wellnitz S."/>
            <person name="Brambilla E."/>
            <person name="Klenk H.-P."/>
            <person name="Eisen J.A."/>
        </authorList>
    </citation>
    <scope>NUCLEOTIDE SEQUENCE</scope>
    <source>
        <strain>WB4</strain>
    </source>
</reference>
<organism evidence="3 4">
    <name type="scientific">Paludibacter propionicigenes (strain DSM 17365 / JCM 13257 / WB4)</name>
    <dbReference type="NCBI Taxonomy" id="694427"/>
    <lineage>
        <taxon>Bacteria</taxon>
        <taxon>Pseudomonadati</taxon>
        <taxon>Bacteroidota</taxon>
        <taxon>Bacteroidia</taxon>
        <taxon>Bacteroidales</taxon>
        <taxon>Paludibacteraceae</taxon>
        <taxon>Paludibacter</taxon>
    </lineage>
</organism>
<dbReference type="EMBL" id="CP002345">
    <property type="protein sequence ID" value="ADQ79683.1"/>
    <property type="molecule type" value="Genomic_DNA"/>
</dbReference>
<dbReference type="SUPFAM" id="SSF53756">
    <property type="entry name" value="UDP-Glycosyltransferase/glycogen phosphorylase"/>
    <property type="match status" value="1"/>
</dbReference>
<dbReference type="eggNOG" id="COG0438">
    <property type="taxonomic scope" value="Bacteria"/>
</dbReference>
<dbReference type="AlphaFoldDB" id="E4T4N9"/>
<dbReference type="RefSeq" id="WP_013445052.1">
    <property type="nucleotide sequence ID" value="NC_014734.1"/>
</dbReference>
<feature type="domain" description="Glycosyl transferase family 1" evidence="1">
    <location>
        <begin position="203"/>
        <end position="364"/>
    </location>
</feature>
<keyword evidence="3" id="KW-0808">Transferase</keyword>
<gene>
    <name evidence="3" type="ordered locus">Palpr_1537</name>
</gene>
<name>E4T4N9_PALPW</name>
<proteinExistence type="predicted"/>
<dbReference type="Proteomes" id="UP000008718">
    <property type="component" value="Chromosome"/>
</dbReference>
<dbReference type="KEGG" id="ppn:Palpr_1537"/>
<dbReference type="Gene3D" id="3.40.50.2000">
    <property type="entry name" value="Glycogen Phosphorylase B"/>
    <property type="match status" value="2"/>
</dbReference>
<evidence type="ECO:0000313" key="4">
    <source>
        <dbReference type="Proteomes" id="UP000008718"/>
    </source>
</evidence>
<dbReference type="PANTHER" id="PTHR45947:SF3">
    <property type="entry name" value="SULFOQUINOVOSYL TRANSFERASE SQD2"/>
    <property type="match status" value="1"/>
</dbReference>
<evidence type="ECO:0000259" key="2">
    <source>
        <dbReference type="Pfam" id="PF13439"/>
    </source>
</evidence>
<feature type="domain" description="Glycosyltransferase subfamily 4-like N-terminal" evidence="2">
    <location>
        <begin position="24"/>
        <end position="189"/>
    </location>
</feature>
<dbReference type="InterPro" id="IPR001296">
    <property type="entry name" value="Glyco_trans_1"/>
</dbReference>
<dbReference type="Pfam" id="PF13439">
    <property type="entry name" value="Glyco_transf_4"/>
    <property type="match status" value="1"/>
</dbReference>
<dbReference type="STRING" id="694427.Palpr_1537"/>
<sequence length="393" mass="44656">MTKTVGDVMKTIGIFNDSFPPIMDGVSLATQNYAYWLNQKKQPVCVITPKSPNYSDNEPYPIYRYTSIPILGRSPYRIGLPEIDPAFQMAIENISFGLVHAHCPFSSGRLALNIARKQKVPFVATFHSKYRDDFEHSVHNKFIAKLMTDGIIRFFEKADEVWIPQASVEETIREYGFKGKVEVVDNGNDFATNLPVAPIKMAARKKLGIADNELMFLFVGQHIWEKNTRLIVETLGEIKDLPFKMFFIGTGYAKAELQELVDKLDLSSKVSFVGVITERDTLKEYYAAADLFLFPSIYDNAPLVVREAGAMQTPSVLVKGSSSAENIVDYYNGFLIEESSRAFAEKLRELFKSPEKIREAGINASQSIARSWESIAEEVLDRYRKLIERKWKR</sequence>
<dbReference type="GO" id="GO:0016757">
    <property type="term" value="F:glycosyltransferase activity"/>
    <property type="evidence" value="ECO:0007669"/>
    <property type="project" value="InterPro"/>
</dbReference>